<reference evidence="1 2" key="1">
    <citation type="submission" date="2019-02" db="EMBL/GenBank/DDBJ databases">
        <title>Isolation and identification of novel species under the genus Muribaculum.</title>
        <authorList>
            <person name="Miyake S."/>
            <person name="Ding Y."/>
            <person name="Low A."/>
            <person name="Soh M."/>
            <person name="Seedorf H."/>
        </authorList>
    </citation>
    <scope>NUCLEOTIDE SEQUENCE [LARGE SCALE GENOMIC DNA]</scope>
    <source>
        <strain evidence="1 2">TLL-A3</strain>
    </source>
</reference>
<protein>
    <submittedName>
        <fullName evidence="1">Uncharacterized protein</fullName>
    </submittedName>
</protein>
<evidence type="ECO:0000313" key="2">
    <source>
        <dbReference type="Proteomes" id="UP000297635"/>
    </source>
</evidence>
<dbReference type="GeneID" id="82150856"/>
<evidence type="ECO:0000313" key="1">
    <source>
        <dbReference type="EMBL" id="TGG36886.1"/>
    </source>
</evidence>
<proteinExistence type="predicted"/>
<organism evidence="1 2">
    <name type="scientific">Duncaniella freteri</name>
    <dbReference type="NCBI Taxonomy" id="2530391"/>
    <lineage>
        <taxon>Bacteria</taxon>
        <taxon>Pseudomonadati</taxon>
        <taxon>Bacteroidota</taxon>
        <taxon>Bacteroidia</taxon>
        <taxon>Bacteroidales</taxon>
        <taxon>Muribaculaceae</taxon>
        <taxon>Duncaniella</taxon>
    </lineage>
</organism>
<gene>
    <name evidence="1" type="ORF">EZ315_13750</name>
</gene>
<dbReference type="EMBL" id="SJSA01000002">
    <property type="protein sequence ID" value="TGG36886.1"/>
    <property type="molecule type" value="Genomic_DNA"/>
</dbReference>
<dbReference type="Proteomes" id="UP000297635">
    <property type="component" value="Unassembled WGS sequence"/>
</dbReference>
<dbReference type="AlphaFoldDB" id="A0A4Z0V503"/>
<dbReference type="RefSeq" id="WP_135472593.1">
    <property type="nucleotide sequence ID" value="NZ_SJSA01000002.1"/>
</dbReference>
<accession>A0A4Z0V503</accession>
<comment type="caution">
    <text evidence="1">The sequence shown here is derived from an EMBL/GenBank/DDBJ whole genome shotgun (WGS) entry which is preliminary data.</text>
</comment>
<name>A0A4Z0V503_9BACT</name>
<sequence length="213" mass="24290">MIDAILRDQLVSVIISGNQENFPVRFGEFADKVTSVCSAPEDWTVNSAELIKLKSTLELYKMTYTGVSDAVIHIIGVTVTFIHEIRDYFSNLHSPFTSDYGIMRHKADTDQGSVLPKSSSAECAEIELIESIEFIHGCAFKLFPRLSKSRVREKVNDFLGTNITDRQMHNNFANIKSRQNGDHAQFMKRWYTSFNEELVIKSRISDDRRSVKS</sequence>
<keyword evidence="2" id="KW-1185">Reference proteome</keyword>